<dbReference type="AlphaFoldDB" id="A0A916JPD5"/>
<keyword evidence="2" id="KW-1185">Reference proteome</keyword>
<proteinExistence type="predicted"/>
<sequence length="160" mass="18208">MKALKSGISITLLFAYLLGFSHSLTPHCEIHCEGLAESNHHYQHDHAIGSTDLDLDNHIAHGDHYDEGWVDYLVCLLSDFHHQCSGFNAEYFVNHENVQFKKSFQQDNDQASDFAVFRNSELIIQKILTSLIRITGPPVGFESQAYKFDFAQRGPPFYSC</sequence>
<accession>A0A916JPD5</accession>
<dbReference type="KEGG" id="ptan:CRYO30217_02970"/>
<dbReference type="EMBL" id="OU015584">
    <property type="protein sequence ID" value="CAG5086000.1"/>
    <property type="molecule type" value="Genomic_DNA"/>
</dbReference>
<organism evidence="1 2">
    <name type="scientific">Parvicella tangerina</name>
    <dbReference type="NCBI Taxonomy" id="2829795"/>
    <lineage>
        <taxon>Bacteria</taxon>
        <taxon>Pseudomonadati</taxon>
        <taxon>Bacteroidota</taxon>
        <taxon>Flavobacteriia</taxon>
        <taxon>Flavobacteriales</taxon>
        <taxon>Parvicellaceae</taxon>
        <taxon>Parvicella</taxon>
    </lineage>
</organism>
<evidence type="ECO:0000313" key="1">
    <source>
        <dbReference type="EMBL" id="CAG5086000.1"/>
    </source>
</evidence>
<protein>
    <submittedName>
        <fullName evidence="1">Uncharacterized protein</fullName>
    </submittedName>
</protein>
<evidence type="ECO:0000313" key="2">
    <source>
        <dbReference type="Proteomes" id="UP000683507"/>
    </source>
</evidence>
<dbReference type="Proteomes" id="UP000683507">
    <property type="component" value="Chromosome"/>
</dbReference>
<gene>
    <name evidence="1" type="ORF">CRYO30217_02970</name>
</gene>
<dbReference type="RefSeq" id="WP_258543165.1">
    <property type="nucleotide sequence ID" value="NZ_OU015584.1"/>
</dbReference>
<reference evidence="1" key="1">
    <citation type="submission" date="2021-04" db="EMBL/GenBank/DDBJ databases">
        <authorList>
            <person name="Rodrigo-Torres L."/>
            <person name="Arahal R. D."/>
            <person name="Lucena T."/>
        </authorList>
    </citation>
    <scope>NUCLEOTIDE SEQUENCE</scope>
    <source>
        <strain evidence="1">AS29M-1</strain>
    </source>
</reference>
<name>A0A916JPD5_9FLAO</name>